<evidence type="ECO:0000256" key="1">
    <source>
        <dbReference type="SAM" id="MobiDB-lite"/>
    </source>
</evidence>
<dbReference type="InterPro" id="IPR029787">
    <property type="entry name" value="Nucleotide_cyclase"/>
</dbReference>
<dbReference type="InterPro" id="IPR052155">
    <property type="entry name" value="Biofilm_reg_signaling"/>
</dbReference>
<dbReference type="CDD" id="cd01948">
    <property type="entry name" value="EAL"/>
    <property type="match status" value="1"/>
</dbReference>
<dbReference type="InterPro" id="IPR001633">
    <property type="entry name" value="EAL_dom"/>
</dbReference>
<feature type="transmembrane region" description="Helical" evidence="2">
    <location>
        <begin position="12"/>
        <end position="32"/>
    </location>
</feature>
<gene>
    <name evidence="5" type="ORF">LKMONMHP_0662</name>
</gene>
<dbReference type="PROSITE" id="PS50883">
    <property type="entry name" value="EAL"/>
    <property type="match status" value="1"/>
</dbReference>
<dbReference type="Pfam" id="PF00563">
    <property type="entry name" value="EAL"/>
    <property type="match status" value="1"/>
</dbReference>
<evidence type="ECO:0000256" key="2">
    <source>
        <dbReference type="SAM" id="Phobius"/>
    </source>
</evidence>
<evidence type="ECO:0000259" key="3">
    <source>
        <dbReference type="PROSITE" id="PS50883"/>
    </source>
</evidence>
<comment type="caution">
    <text evidence="5">The sequence shown here is derived from an EMBL/GenBank/DDBJ whole genome shotgun (WGS) entry which is preliminary data.</text>
</comment>
<dbReference type="CDD" id="cd01949">
    <property type="entry name" value="GGDEF"/>
    <property type="match status" value="1"/>
</dbReference>
<dbReference type="EMBL" id="BPQV01000002">
    <property type="protein sequence ID" value="GJE25819.1"/>
    <property type="molecule type" value="Genomic_DNA"/>
</dbReference>
<dbReference type="SUPFAM" id="SSF55073">
    <property type="entry name" value="Nucleotide cyclase"/>
    <property type="match status" value="1"/>
</dbReference>
<evidence type="ECO:0000313" key="6">
    <source>
        <dbReference type="Proteomes" id="UP001055156"/>
    </source>
</evidence>
<keyword evidence="2" id="KW-0472">Membrane</keyword>
<name>A0ABQ4T5K7_METOR</name>
<dbReference type="Pfam" id="PF00990">
    <property type="entry name" value="GGDEF"/>
    <property type="match status" value="1"/>
</dbReference>
<dbReference type="SMART" id="SM00052">
    <property type="entry name" value="EAL"/>
    <property type="match status" value="1"/>
</dbReference>
<dbReference type="PROSITE" id="PS50887">
    <property type="entry name" value="GGDEF"/>
    <property type="match status" value="1"/>
</dbReference>
<organism evidence="5 6">
    <name type="scientific">Methylobacterium organophilum</name>
    <dbReference type="NCBI Taxonomy" id="410"/>
    <lineage>
        <taxon>Bacteria</taxon>
        <taxon>Pseudomonadati</taxon>
        <taxon>Pseudomonadota</taxon>
        <taxon>Alphaproteobacteria</taxon>
        <taxon>Hyphomicrobiales</taxon>
        <taxon>Methylobacteriaceae</taxon>
        <taxon>Methylobacterium</taxon>
    </lineage>
</organism>
<feature type="transmembrane region" description="Helical" evidence="2">
    <location>
        <begin position="44"/>
        <end position="68"/>
    </location>
</feature>
<dbReference type="SUPFAM" id="SSF141868">
    <property type="entry name" value="EAL domain-like"/>
    <property type="match status" value="1"/>
</dbReference>
<sequence length="556" mass="59996">MDPGRRIGWGQSEFYEALCLMMMGVCCWVVGIQLEAFRALDRLVVTYGLSDLLMLGFFLGLGGFAASLRKSLQLRRTMRERDAAEGEATAAARHDPLTGLANRRHFVEAVEACRSRAEAADAAVLLIDLDRFKPINDLHGHAAGDAVLCAVADRLSRLLPPGGMASRLGGDEFALLVEEDGGRESFARLAQSLVAAISEPIVWEGQALSVGATVGIALASGERGAEAVMHAADLAMIQAKREGLPYRVIEDAMDAALKARAKLECDLRRALERSEIEPFYQPVVALPGQGLIGFEVLARWRHPEQGLMQPAAFIPVAEETGLIAEMSYQLLRKACRDAAHWPSHLQLAVNISPVQFQDPLLARKILAILTESGFPAERLEIEITETVLMNDLDATRATLASLQALGVRIALDDFGTGYSSLYHLRELKFDKLKIDRSYVSSIDMGDERAKLVDAIIKLGNSLGLATTAEGIENDTSVAWLSNQGCDFGQGYLFGKPMSKADTDRYVAAEGIPALPGGGTEPPLALLPPPGPRKPDPALVARINAQTLAVKRAVQAA</sequence>
<feature type="domain" description="EAL" evidence="3">
    <location>
        <begin position="260"/>
        <end position="510"/>
    </location>
</feature>
<feature type="region of interest" description="Disordered" evidence="1">
    <location>
        <begin position="511"/>
        <end position="536"/>
    </location>
</feature>
<feature type="domain" description="GGDEF" evidence="4">
    <location>
        <begin position="120"/>
        <end position="252"/>
    </location>
</feature>
<dbReference type="Gene3D" id="3.30.70.270">
    <property type="match status" value="1"/>
</dbReference>
<dbReference type="Gene3D" id="3.20.20.450">
    <property type="entry name" value="EAL domain"/>
    <property type="match status" value="1"/>
</dbReference>
<protein>
    <recommendedName>
        <fullName evidence="7">Diguanylate cyclase/phosphodiesterase</fullName>
    </recommendedName>
</protein>
<accession>A0ABQ4T5K7</accession>
<dbReference type="PANTHER" id="PTHR44757">
    <property type="entry name" value="DIGUANYLATE CYCLASE DGCP"/>
    <property type="match status" value="1"/>
</dbReference>
<reference evidence="5" key="1">
    <citation type="journal article" date="2021" name="Front. Microbiol.">
        <title>Comprehensive Comparative Genomics and Phenotyping of Methylobacterium Species.</title>
        <authorList>
            <person name="Alessa O."/>
            <person name="Ogura Y."/>
            <person name="Fujitani Y."/>
            <person name="Takami H."/>
            <person name="Hayashi T."/>
            <person name="Sahin N."/>
            <person name="Tani A."/>
        </authorList>
    </citation>
    <scope>NUCLEOTIDE SEQUENCE</scope>
    <source>
        <strain evidence="5">NBRC 15689</strain>
    </source>
</reference>
<evidence type="ECO:0000313" key="5">
    <source>
        <dbReference type="EMBL" id="GJE25819.1"/>
    </source>
</evidence>
<keyword evidence="2" id="KW-0812">Transmembrane</keyword>
<dbReference type="InterPro" id="IPR035919">
    <property type="entry name" value="EAL_sf"/>
</dbReference>
<keyword evidence="6" id="KW-1185">Reference proteome</keyword>
<dbReference type="Proteomes" id="UP001055156">
    <property type="component" value="Unassembled WGS sequence"/>
</dbReference>
<dbReference type="InterPro" id="IPR043128">
    <property type="entry name" value="Rev_trsase/Diguanyl_cyclase"/>
</dbReference>
<proteinExistence type="predicted"/>
<dbReference type="InterPro" id="IPR000160">
    <property type="entry name" value="GGDEF_dom"/>
</dbReference>
<reference evidence="5" key="2">
    <citation type="submission" date="2021-08" db="EMBL/GenBank/DDBJ databases">
        <authorList>
            <person name="Tani A."/>
            <person name="Ola A."/>
            <person name="Ogura Y."/>
            <person name="Katsura K."/>
            <person name="Hayashi T."/>
        </authorList>
    </citation>
    <scope>NUCLEOTIDE SEQUENCE</scope>
    <source>
        <strain evidence="5">NBRC 15689</strain>
    </source>
</reference>
<dbReference type="PANTHER" id="PTHR44757:SF2">
    <property type="entry name" value="BIOFILM ARCHITECTURE MAINTENANCE PROTEIN MBAA"/>
    <property type="match status" value="1"/>
</dbReference>
<evidence type="ECO:0000259" key="4">
    <source>
        <dbReference type="PROSITE" id="PS50887"/>
    </source>
</evidence>
<dbReference type="RefSeq" id="WP_238309786.1">
    <property type="nucleotide sequence ID" value="NZ_BPQV01000002.1"/>
</dbReference>
<evidence type="ECO:0008006" key="7">
    <source>
        <dbReference type="Google" id="ProtNLM"/>
    </source>
</evidence>
<keyword evidence="2" id="KW-1133">Transmembrane helix</keyword>
<dbReference type="SMART" id="SM00267">
    <property type="entry name" value="GGDEF"/>
    <property type="match status" value="1"/>
</dbReference>
<dbReference type="NCBIfam" id="TIGR00254">
    <property type="entry name" value="GGDEF"/>
    <property type="match status" value="1"/>
</dbReference>